<organism evidence="2 3">
    <name type="scientific">Streptomyces mauvecolor</name>
    <dbReference type="NCBI Taxonomy" id="58345"/>
    <lineage>
        <taxon>Bacteria</taxon>
        <taxon>Bacillati</taxon>
        <taxon>Actinomycetota</taxon>
        <taxon>Actinomycetes</taxon>
        <taxon>Kitasatosporales</taxon>
        <taxon>Streptomycetaceae</taxon>
        <taxon>Streptomyces</taxon>
    </lineage>
</organism>
<dbReference type="InterPro" id="IPR029039">
    <property type="entry name" value="Flavoprotein-like_sf"/>
</dbReference>
<comment type="caution">
    <text evidence="2">The sequence shown here is derived from an EMBL/GenBank/DDBJ whole genome shotgun (WGS) entry which is preliminary data.</text>
</comment>
<dbReference type="Pfam" id="PF12724">
    <property type="entry name" value="Flavodoxin_5"/>
    <property type="match status" value="1"/>
</dbReference>
<dbReference type="InterPro" id="IPR026816">
    <property type="entry name" value="Flavodoxin_dom"/>
</dbReference>
<protein>
    <submittedName>
        <fullName evidence="2">Flavodoxin family protein</fullName>
    </submittedName>
</protein>
<dbReference type="PROSITE" id="PS50902">
    <property type="entry name" value="FLAVODOXIN_LIKE"/>
    <property type="match status" value="1"/>
</dbReference>
<evidence type="ECO:0000313" key="2">
    <source>
        <dbReference type="EMBL" id="MFC4958743.1"/>
    </source>
</evidence>
<evidence type="ECO:0000259" key="1">
    <source>
        <dbReference type="PROSITE" id="PS50902"/>
    </source>
</evidence>
<dbReference type="RefSeq" id="WP_344379883.1">
    <property type="nucleotide sequence ID" value="NZ_BAAASQ010000032.1"/>
</dbReference>
<keyword evidence="3" id="KW-1185">Reference proteome</keyword>
<name>A0ABV9UPS4_9ACTN</name>
<sequence>MKTVIVCVSVSHGNTRRVADAMAQVLGAKVVSPEEADLAELADADLVGFGSGVFYSRLHPRLTDFAKALPARGGRAFVFATSGLPEIPLAPFTRPLVQLLEGKGFEEEESFTCRAFDTWAPFKLVGGINKQRPNAEDLAAVRAFAARLRDRAGREVLGPDH</sequence>
<dbReference type="InterPro" id="IPR008254">
    <property type="entry name" value="Flavodoxin/NO_synth"/>
</dbReference>
<dbReference type="Gene3D" id="3.40.50.360">
    <property type="match status" value="1"/>
</dbReference>
<gene>
    <name evidence="2" type="ORF">ACFPFX_20860</name>
</gene>
<proteinExistence type="predicted"/>
<evidence type="ECO:0000313" key="3">
    <source>
        <dbReference type="Proteomes" id="UP001595834"/>
    </source>
</evidence>
<reference evidence="3" key="1">
    <citation type="journal article" date="2019" name="Int. J. Syst. Evol. Microbiol.">
        <title>The Global Catalogue of Microorganisms (GCM) 10K type strain sequencing project: providing services to taxonomists for standard genome sequencing and annotation.</title>
        <authorList>
            <consortium name="The Broad Institute Genomics Platform"/>
            <consortium name="The Broad Institute Genome Sequencing Center for Infectious Disease"/>
            <person name="Wu L."/>
            <person name="Ma J."/>
        </authorList>
    </citation>
    <scope>NUCLEOTIDE SEQUENCE [LARGE SCALE GENOMIC DNA]</scope>
    <source>
        <strain evidence="3">CCM 7224</strain>
    </source>
</reference>
<dbReference type="EMBL" id="JBHSIZ010000021">
    <property type="protein sequence ID" value="MFC4958743.1"/>
    <property type="molecule type" value="Genomic_DNA"/>
</dbReference>
<dbReference type="SUPFAM" id="SSF52218">
    <property type="entry name" value="Flavoproteins"/>
    <property type="match status" value="1"/>
</dbReference>
<feature type="domain" description="Flavodoxin-like" evidence="1">
    <location>
        <begin position="4"/>
        <end position="149"/>
    </location>
</feature>
<dbReference type="Proteomes" id="UP001595834">
    <property type="component" value="Unassembled WGS sequence"/>
</dbReference>
<accession>A0ABV9UPS4</accession>